<name>A0A4R9C5V1_9FIRM</name>
<feature type="transmembrane region" description="Helical" evidence="5">
    <location>
        <begin position="1049"/>
        <end position="1068"/>
    </location>
</feature>
<dbReference type="InterPro" id="IPR018247">
    <property type="entry name" value="EF_Hand_1_Ca_BS"/>
</dbReference>
<evidence type="ECO:0000313" key="7">
    <source>
        <dbReference type="EMBL" id="TFF67473.1"/>
    </source>
</evidence>
<sequence>MFLTSMSYDLYTHDSEVIKLFKEKNEVEIEFNDGSKSVFPNDGNVIKSDIIKNNAQNTLLDKKTKKNKGTPIKDLKNLSNGEYTIGFNALYADGRKGSSMLEGFFDKNIKLVVKDGKYTITMLNTLFAYSLIDFGIENKNNWSSAIKKDYGNTNSAGQYDRATFSMDIDDLTKEHMAGVLVGYMGGLPSQKSNFDKYTKVKIKFANEVYKGWDDFAVIEEEKIARAKSDEILQKKLIANGVDKNKDGKVTPEELMDFEGDINIGSIEINGAIDKGAIYDISLLKNMGPKVKSFKSDSNKFGELPKDLFAKAVNIQEVILSGNNITNIPKELFKNNSKITKLYLSSNKLGKLPEGVFDSLTELKDLSLDNTWLSSIPESLFSKMKKLEILGLQDNKLKNLPDKLFEQNKNINILTLGNNELKTIPKSIGNLEKLNNLSLPNNNLEIIPKEVGNLKLLKEFNASNNNLSELPEQLWANLAKNNAIVRLDGNKFSKLPDQVIKKSGQLQTLDIAFNYLSKTIKYDEDSQKKLGIHPSSVLGYYPQRTSSNLILEAKDGVVTSKYENDKMTILNLLHWKYDGSSYYGGKEVIQGYDEYIKFMDELSSKGKSVINRLEGKNWEITTKLERFRNGNVKEIISSTTKNENDITNKFNDPDMKKGDRYKVTKTIYEYNSSTGNNKVTEISQFVDANVSKEFSNVESEIYEVPVFLKNASSEEASMGNAALNSLARVIKSKKGINIIISLKSLYLKSFDKTGHVTKLGYYPSLEDMKADKNLKDTDVFSTYEENGIKYPKEIIIPLKDMKTKFVGLKIWVDAMDDIAKLSGKKEGPQPAVLVIDWAKSKFISKGNDFNINSSSRNNAKNYNLYNEEYKIPKLSSLKDLYKLRDGKYLVDIKLIKINRKEDSMANGAILPTAILEKNGGDIYITLEFKGMKIGKKVGYLGKLSYYDNFTYDENLKPVGRLLNGEVLEYQSDGKSPKIVRIPLVKSALNDKSGFIPLHVFVDVMEKIGLVSGRKGMGEQDVLLKLNLNTVRNFDKNNRLKSPNTGDSFNVNNHTFLIIASGITFIFIAIRRRKDII</sequence>
<accession>A0A4R9C5V1</accession>
<keyword evidence="8" id="KW-1185">Reference proteome</keyword>
<comment type="caution">
    <text evidence="7">The sequence shown here is derived from an EMBL/GenBank/DDBJ whole genome shotgun (WGS) entry which is preliminary data.</text>
</comment>
<dbReference type="InterPro" id="IPR037250">
    <property type="entry name" value="NEAT_dom_sf"/>
</dbReference>
<dbReference type="Pfam" id="PF05031">
    <property type="entry name" value="NEAT"/>
    <property type="match status" value="1"/>
</dbReference>
<keyword evidence="2" id="KW-0433">Leucine-rich repeat</keyword>
<dbReference type="PANTHER" id="PTHR48051:SF1">
    <property type="entry name" value="RAS SUPPRESSOR PROTEIN 1"/>
    <property type="match status" value="1"/>
</dbReference>
<evidence type="ECO:0000256" key="3">
    <source>
        <dbReference type="ARBA" id="ARBA00022729"/>
    </source>
</evidence>
<organism evidence="7 8">
    <name type="scientific">Helcococcus ovis</name>
    <dbReference type="NCBI Taxonomy" id="72026"/>
    <lineage>
        <taxon>Bacteria</taxon>
        <taxon>Bacillati</taxon>
        <taxon>Bacillota</taxon>
        <taxon>Tissierellia</taxon>
        <taxon>Tissierellales</taxon>
        <taxon>Peptoniphilaceae</taxon>
        <taxon>Helcococcus</taxon>
    </lineage>
</organism>
<evidence type="ECO:0000313" key="8">
    <source>
        <dbReference type="Proteomes" id="UP000297454"/>
    </source>
</evidence>
<keyword evidence="5" id="KW-0472">Membrane</keyword>
<dbReference type="AlphaFoldDB" id="A0A4R9C5V1"/>
<gene>
    <name evidence="7" type="ORF">EQF91_00705</name>
</gene>
<dbReference type="InterPro" id="IPR006635">
    <property type="entry name" value="NEAT_dom"/>
</dbReference>
<keyword evidence="5" id="KW-1133">Transmembrane helix</keyword>
<dbReference type="PROSITE" id="PS51450">
    <property type="entry name" value="LRR"/>
    <property type="match status" value="1"/>
</dbReference>
<protein>
    <recommendedName>
        <fullName evidence="6">NEAT domain-containing protein</fullName>
    </recommendedName>
</protein>
<evidence type="ECO:0000256" key="4">
    <source>
        <dbReference type="ARBA" id="ARBA00022737"/>
    </source>
</evidence>
<evidence type="ECO:0000256" key="5">
    <source>
        <dbReference type="SAM" id="Phobius"/>
    </source>
</evidence>
<dbReference type="GO" id="GO:0005737">
    <property type="term" value="C:cytoplasm"/>
    <property type="evidence" value="ECO:0007669"/>
    <property type="project" value="TreeGrafter"/>
</dbReference>
<evidence type="ECO:0000256" key="1">
    <source>
        <dbReference type="ARBA" id="ARBA00004196"/>
    </source>
</evidence>
<dbReference type="GO" id="GO:0030313">
    <property type="term" value="C:cell envelope"/>
    <property type="evidence" value="ECO:0007669"/>
    <property type="project" value="UniProtKB-SubCell"/>
</dbReference>
<reference evidence="7 8" key="1">
    <citation type="submission" date="2019-01" db="EMBL/GenBank/DDBJ databases">
        <title>Draft Genome Sequences of Helcococcus ovis Strains Isolated from the Uterus and Vagina of Dairy Cows with Metritis.</title>
        <authorList>
            <person name="Cunha F."/>
            <person name="Jeon S.J."/>
            <person name="Kutzer P."/>
            <person name="Galvao K.N."/>
        </authorList>
    </citation>
    <scope>NUCLEOTIDE SEQUENCE [LARGE SCALE GENOMIC DNA]</scope>
    <source>
        <strain evidence="7 8">KG-37</strain>
    </source>
</reference>
<dbReference type="RefSeq" id="WP_134768806.1">
    <property type="nucleotide sequence ID" value="NZ_SCFR01000002.1"/>
</dbReference>
<dbReference type="InterPro" id="IPR001611">
    <property type="entry name" value="Leu-rich_rpt"/>
</dbReference>
<dbReference type="SMART" id="SM00364">
    <property type="entry name" value="LRR_BAC"/>
    <property type="match status" value="3"/>
</dbReference>
<dbReference type="InterPro" id="IPR003591">
    <property type="entry name" value="Leu-rich_rpt_typical-subtyp"/>
</dbReference>
<dbReference type="CDD" id="cd06920">
    <property type="entry name" value="NEAT"/>
    <property type="match status" value="2"/>
</dbReference>
<comment type="subcellular location">
    <subcellularLocation>
        <location evidence="1">Cell envelope</location>
    </subcellularLocation>
</comment>
<dbReference type="PANTHER" id="PTHR48051">
    <property type="match status" value="1"/>
</dbReference>
<feature type="domain" description="NEAT" evidence="6">
    <location>
        <begin position="78"/>
        <end position="212"/>
    </location>
</feature>
<dbReference type="SMART" id="SM00369">
    <property type="entry name" value="LRR_TYP"/>
    <property type="match status" value="6"/>
</dbReference>
<dbReference type="PROSITE" id="PS50978">
    <property type="entry name" value="NEAT"/>
    <property type="match status" value="2"/>
</dbReference>
<dbReference type="SMART" id="SM00725">
    <property type="entry name" value="NEAT"/>
    <property type="match status" value="2"/>
</dbReference>
<dbReference type="SUPFAM" id="SSF52058">
    <property type="entry name" value="L domain-like"/>
    <property type="match status" value="1"/>
</dbReference>
<dbReference type="Gene3D" id="3.80.10.10">
    <property type="entry name" value="Ribonuclease Inhibitor"/>
    <property type="match status" value="1"/>
</dbReference>
<dbReference type="Proteomes" id="UP000297454">
    <property type="component" value="Unassembled WGS sequence"/>
</dbReference>
<dbReference type="InterPro" id="IPR050216">
    <property type="entry name" value="LRR_domain-containing"/>
</dbReference>
<feature type="domain" description="NEAT" evidence="6">
    <location>
        <begin position="882"/>
        <end position="1034"/>
    </location>
</feature>
<keyword evidence="3" id="KW-0732">Signal</keyword>
<keyword evidence="4" id="KW-0677">Repeat</keyword>
<dbReference type="PROSITE" id="PS00018">
    <property type="entry name" value="EF_HAND_1"/>
    <property type="match status" value="1"/>
</dbReference>
<proteinExistence type="predicted"/>
<dbReference type="Pfam" id="PF13855">
    <property type="entry name" value="LRR_8"/>
    <property type="match status" value="2"/>
</dbReference>
<dbReference type="Gene3D" id="2.60.40.1850">
    <property type="match status" value="2"/>
</dbReference>
<evidence type="ECO:0000256" key="2">
    <source>
        <dbReference type="ARBA" id="ARBA00022614"/>
    </source>
</evidence>
<evidence type="ECO:0000259" key="6">
    <source>
        <dbReference type="PROSITE" id="PS50978"/>
    </source>
</evidence>
<dbReference type="EMBL" id="SCFR01000002">
    <property type="protein sequence ID" value="TFF67473.1"/>
    <property type="molecule type" value="Genomic_DNA"/>
</dbReference>
<dbReference type="SUPFAM" id="SSF158911">
    <property type="entry name" value="NEAT domain-like"/>
    <property type="match status" value="2"/>
</dbReference>
<keyword evidence="5" id="KW-0812">Transmembrane</keyword>
<dbReference type="InterPro" id="IPR032675">
    <property type="entry name" value="LRR_dom_sf"/>
</dbReference>